<dbReference type="GO" id="GO:0005524">
    <property type="term" value="F:ATP binding"/>
    <property type="evidence" value="ECO:0007669"/>
    <property type="project" value="UniProtKB-KW"/>
</dbReference>
<evidence type="ECO:0000313" key="4">
    <source>
        <dbReference type="Proteomes" id="UP000036847"/>
    </source>
</evidence>
<organism evidence="3 4">
    <name type="scientific">Bacteroides fragilis</name>
    <dbReference type="NCBI Taxonomy" id="817"/>
    <lineage>
        <taxon>Bacteria</taxon>
        <taxon>Pseudomonadati</taxon>
        <taxon>Bacteroidota</taxon>
        <taxon>Bacteroidia</taxon>
        <taxon>Bacteroidales</taxon>
        <taxon>Bacteroidaceae</taxon>
        <taxon>Bacteroides</taxon>
    </lineage>
</organism>
<dbReference type="InterPro" id="IPR003959">
    <property type="entry name" value="ATPase_AAA_core"/>
</dbReference>
<dbReference type="GO" id="GO:0016887">
    <property type="term" value="F:ATP hydrolysis activity"/>
    <property type="evidence" value="ECO:0007669"/>
    <property type="project" value="InterPro"/>
</dbReference>
<reference evidence="3 4" key="1">
    <citation type="submission" date="2019-03" db="EMBL/GenBank/DDBJ databases">
        <title>Complete genome assembly of MDR B. fragilis.</title>
        <authorList>
            <person name="Sydenham T.V."/>
            <person name="Hasman H."/>
            <person name="Justesen U.S."/>
        </authorList>
    </citation>
    <scope>NUCLEOTIDE SEQUENCE [LARGE SCALE GENOMIC DNA]</scope>
    <source>
        <strain evidence="3 4">DCMSKEJBY0001B</strain>
    </source>
</reference>
<dbReference type="InterPro" id="IPR027417">
    <property type="entry name" value="P-loop_NTPase"/>
</dbReference>
<dbReference type="SUPFAM" id="SSF52540">
    <property type="entry name" value="P-loop containing nucleoside triphosphate hydrolases"/>
    <property type="match status" value="1"/>
</dbReference>
<gene>
    <name evidence="3" type="ORF">EC80_014830</name>
</gene>
<dbReference type="InterPro" id="IPR038729">
    <property type="entry name" value="Rad50/SbcC_AAA"/>
</dbReference>
<evidence type="ECO:0000313" key="3">
    <source>
        <dbReference type="EMBL" id="QCQ47620.1"/>
    </source>
</evidence>
<dbReference type="EMBL" id="CP036546">
    <property type="protein sequence ID" value="QCQ47620.1"/>
    <property type="molecule type" value="Genomic_DNA"/>
</dbReference>
<protein>
    <submittedName>
        <fullName evidence="3">ATP-binding protein</fullName>
    </submittedName>
</protein>
<accession>A0AAE6K8T3</accession>
<dbReference type="RefSeq" id="WP_005805825.1">
    <property type="nucleotide sequence ID" value="NZ_CP036546.1"/>
</dbReference>
<dbReference type="CDD" id="cd00267">
    <property type="entry name" value="ABC_ATPase"/>
    <property type="match status" value="1"/>
</dbReference>
<dbReference type="PANTHER" id="PTHR43581:SF2">
    <property type="entry name" value="EXCINUCLEASE ATPASE SUBUNIT"/>
    <property type="match status" value="1"/>
</dbReference>
<name>A0AAE6K8T3_BACFG</name>
<sequence>MIDSLLLNNFTSFVENSFQFGKGVNVLIGKNGTGKTHILKSLAASLQARHDFLSKQSASKEQFEYIIAEDLVAYFKPDTLGNLVYKNAASGRASVNVAIEGKSLAYSFATSSKTTVKLDVDNKWEEKQFIYIPPREMFSLFEGFIGLTNKREISFDQTYIKLAHSLSLPVLKDNKENPLNPAVELLEKELGFKVLQMNGRFYIQTEGRNMEAHLVAEGLRKLASILYLILNGEINEKTILFWDEPESNLNPALIKIVAKFILTLEQCGLQIFIATHDYLLTHTLSLHSEYKEHTKAFVKFFSLNKEEGKIVVEEGDTLAEITNNPILEEYAAYYDLEQTFINDYE</sequence>
<dbReference type="Pfam" id="PF13476">
    <property type="entry name" value="AAA_23"/>
    <property type="match status" value="1"/>
</dbReference>
<keyword evidence="3" id="KW-0547">Nucleotide-binding</keyword>
<dbReference type="Proteomes" id="UP000036847">
    <property type="component" value="Chromosome"/>
</dbReference>
<dbReference type="Pfam" id="PF13304">
    <property type="entry name" value="AAA_21"/>
    <property type="match status" value="1"/>
</dbReference>
<feature type="domain" description="ATPase AAA-type core" evidence="1">
    <location>
        <begin position="144"/>
        <end position="280"/>
    </location>
</feature>
<keyword evidence="3" id="KW-0067">ATP-binding</keyword>
<dbReference type="AlphaFoldDB" id="A0AAE6K8T3"/>
<proteinExistence type="predicted"/>
<evidence type="ECO:0000259" key="2">
    <source>
        <dbReference type="Pfam" id="PF13476"/>
    </source>
</evidence>
<feature type="domain" description="Rad50/SbcC-type AAA" evidence="2">
    <location>
        <begin position="4"/>
        <end position="106"/>
    </location>
</feature>
<dbReference type="Gene3D" id="3.40.50.300">
    <property type="entry name" value="P-loop containing nucleotide triphosphate hydrolases"/>
    <property type="match status" value="1"/>
</dbReference>
<evidence type="ECO:0000259" key="1">
    <source>
        <dbReference type="Pfam" id="PF13304"/>
    </source>
</evidence>
<dbReference type="PANTHER" id="PTHR43581">
    <property type="entry name" value="ATP/GTP PHOSPHATASE"/>
    <property type="match status" value="1"/>
</dbReference>
<dbReference type="InterPro" id="IPR051396">
    <property type="entry name" value="Bact_Antivir_Def_Nuclease"/>
</dbReference>